<dbReference type="Gene3D" id="2.40.50.90">
    <property type="match status" value="1"/>
</dbReference>
<dbReference type="Gene3D" id="2.30.30.140">
    <property type="match status" value="1"/>
</dbReference>
<protein>
    <submittedName>
        <fullName evidence="7">Serine/threonine-protein kinase 31-like</fullName>
    </submittedName>
</protein>
<dbReference type="SMART" id="SM00333">
    <property type="entry name" value="TUDOR"/>
    <property type="match status" value="1"/>
</dbReference>
<dbReference type="GeneID" id="106464888"/>
<feature type="domain" description="Tudor" evidence="5">
    <location>
        <begin position="190"/>
        <end position="249"/>
    </location>
</feature>
<dbReference type="PANTHER" id="PTHR22948">
    <property type="entry name" value="TUDOR DOMAIN CONTAINING PROTEIN"/>
    <property type="match status" value="1"/>
</dbReference>
<feature type="domain" description="RRM" evidence="4">
    <location>
        <begin position="8"/>
        <end position="85"/>
    </location>
</feature>
<dbReference type="PROSITE" id="PS50102">
    <property type="entry name" value="RRM"/>
    <property type="match status" value="1"/>
</dbReference>
<dbReference type="InterPro" id="IPR035979">
    <property type="entry name" value="RBD_domain_sf"/>
</dbReference>
<dbReference type="SMART" id="SM00360">
    <property type="entry name" value="RRM"/>
    <property type="match status" value="1"/>
</dbReference>
<name>A0ABM1SZ55_LIMPO</name>
<dbReference type="InterPro" id="IPR035437">
    <property type="entry name" value="SNase_OB-fold_sf"/>
</dbReference>
<accession>A0ABM1SZ55</accession>
<dbReference type="InterPro" id="IPR050621">
    <property type="entry name" value="Tudor_domain_containing"/>
</dbReference>
<dbReference type="RefSeq" id="XP_022248911.1">
    <property type="nucleotide sequence ID" value="XM_022393203.1"/>
</dbReference>
<proteinExistence type="predicted"/>
<dbReference type="Proteomes" id="UP000694941">
    <property type="component" value="Unplaced"/>
</dbReference>
<feature type="compositionally biased region" description="Basic and acidic residues" evidence="3">
    <location>
        <begin position="84"/>
        <end position="100"/>
    </location>
</feature>
<dbReference type="SUPFAM" id="SSF54928">
    <property type="entry name" value="RNA-binding domain, RBD"/>
    <property type="match status" value="1"/>
</dbReference>
<sequence>MAKAGLTHDVFVANLPAHADQQAVRNLFSCFGEIEGVHLKNGKRGDGSKIAFLHFLHQTDANQAVEKQNGITWDGHTLLVQKSTKKDASKDQENKGEKCERKGKKQNKKNNVIGKKELGSLNSFKKKSTESKPALEEYTVLGTSDDALIVVHIEDPTVFYAQRVDLNPQLSDISKQLSKVCSQTVSVQGTPEMFKVYGAQFSEDQLWYRCEIMKNNIPGQCTVQYIDFGNREVISNKRIVELPDNLASVPPLAFKCQFKGLRGPMKDIENQQFQKGLQFLRKLTEGHIVYARLHPSPPGIKTVCCLLINCFVNGINLGQELIKNGYAFEVDDTEMSKTNAYSDCKDTKPLCGKKVKQGHWGRKNASRQQVSQDSSSLNSQFEKFGITKNIVGTKLNDQLGLIPPGDSGYNSGSNHSQFGVGDQFQNNVMIEHSASEEIKRLKAERDYLLRELTWEKEKLQAMKNELEKKTTDDISKKFTVILEKASKIKSLRCQLIYEKEQPDIIDLSISTVQNFQKDLASSNDKGVQEAVLEAHKTYNTCQAKLRSSTNKDEVQSLIEDRDSARRRFHEEIKQFLNSVSHQPNGERTTLLKALLSDLNKFYQPYLKMTCTGTVFLPLEEVASIYGNMKSQKQEEVQEVRRHTDAAGKKVSETLHVFHQLMKIE</sequence>
<evidence type="ECO:0000256" key="2">
    <source>
        <dbReference type="PROSITE-ProRule" id="PRU00176"/>
    </source>
</evidence>
<evidence type="ECO:0000313" key="7">
    <source>
        <dbReference type="RefSeq" id="XP_022248911.1"/>
    </source>
</evidence>
<keyword evidence="6" id="KW-1185">Reference proteome</keyword>
<feature type="region of interest" description="Disordered" evidence="3">
    <location>
        <begin position="82"/>
        <end position="111"/>
    </location>
</feature>
<dbReference type="InterPro" id="IPR000504">
    <property type="entry name" value="RRM_dom"/>
</dbReference>
<dbReference type="CDD" id="cd00590">
    <property type="entry name" value="RRM_SF"/>
    <property type="match status" value="1"/>
</dbReference>
<organism evidence="6 7">
    <name type="scientific">Limulus polyphemus</name>
    <name type="common">Atlantic horseshoe crab</name>
    <dbReference type="NCBI Taxonomy" id="6850"/>
    <lineage>
        <taxon>Eukaryota</taxon>
        <taxon>Metazoa</taxon>
        <taxon>Ecdysozoa</taxon>
        <taxon>Arthropoda</taxon>
        <taxon>Chelicerata</taxon>
        <taxon>Merostomata</taxon>
        <taxon>Xiphosura</taxon>
        <taxon>Limulidae</taxon>
        <taxon>Limulus</taxon>
    </lineage>
</organism>
<dbReference type="Pfam" id="PF00567">
    <property type="entry name" value="TUDOR"/>
    <property type="match status" value="1"/>
</dbReference>
<evidence type="ECO:0000313" key="6">
    <source>
        <dbReference type="Proteomes" id="UP000694941"/>
    </source>
</evidence>
<evidence type="ECO:0000259" key="5">
    <source>
        <dbReference type="PROSITE" id="PS50304"/>
    </source>
</evidence>
<dbReference type="Pfam" id="PF00076">
    <property type="entry name" value="RRM_1"/>
    <property type="match status" value="1"/>
</dbReference>
<dbReference type="PANTHER" id="PTHR22948:SF76">
    <property type="entry name" value="FI20010P1-RELATED"/>
    <property type="match status" value="1"/>
</dbReference>
<reference evidence="7" key="1">
    <citation type="submission" date="2025-08" db="UniProtKB">
        <authorList>
            <consortium name="RefSeq"/>
        </authorList>
    </citation>
    <scope>IDENTIFICATION</scope>
    <source>
        <tissue evidence="7">Muscle</tissue>
    </source>
</reference>
<keyword evidence="1 2" id="KW-0694">RNA-binding</keyword>
<dbReference type="InterPro" id="IPR002999">
    <property type="entry name" value="Tudor"/>
</dbReference>
<evidence type="ECO:0000256" key="1">
    <source>
        <dbReference type="ARBA" id="ARBA00022884"/>
    </source>
</evidence>
<evidence type="ECO:0000259" key="4">
    <source>
        <dbReference type="PROSITE" id="PS50102"/>
    </source>
</evidence>
<dbReference type="Gene3D" id="3.30.70.330">
    <property type="match status" value="1"/>
</dbReference>
<dbReference type="InterPro" id="IPR012677">
    <property type="entry name" value="Nucleotide-bd_a/b_plait_sf"/>
</dbReference>
<dbReference type="SUPFAM" id="SSF63748">
    <property type="entry name" value="Tudor/PWWP/MBT"/>
    <property type="match status" value="1"/>
</dbReference>
<dbReference type="PROSITE" id="PS50304">
    <property type="entry name" value="TUDOR"/>
    <property type="match status" value="1"/>
</dbReference>
<evidence type="ECO:0000256" key="3">
    <source>
        <dbReference type="SAM" id="MobiDB-lite"/>
    </source>
</evidence>
<gene>
    <name evidence="7" type="primary">LOC106464888</name>
</gene>
<dbReference type="SUPFAM" id="SSF50199">
    <property type="entry name" value="Staphylococcal nuclease"/>
    <property type="match status" value="1"/>
</dbReference>